<proteinExistence type="predicted"/>
<keyword evidence="3" id="KW-1185">Reference proteome</keyword>
<dbReference type="EMBL" id="JADFTS010000009">
    <property type="protein sequence ID" value="KAF9589375.1"/>
    <property type="molecule type" value="Genomic_DNA"/>
</dbReference>
<protein>
    <submittedName>
        <fullName evidence="2">Uncharacterized protein</fullName>
    </submittedName>
</protein>
<dbReference type="OrthoDB" id="610799at2759"/>
<accession>A0A835LCF5</accession>
<comment type="caution">
    <text evidence="2">The sequence shown here is derived from an EMBL/GenBank/DDBJ whole genome shotgun (WGS) entry which is preliminary data.</text>
</comment>
<evidence type="ECO:0000313" key="2">
    <source>
        <dbReference type="EMBL" id="KAF9589375.1"/>
    </source>
</evidence>
<dbReference type="Proteomes" id="UP000631114">
    <property type="component" value="Unassembled WGS sequence"/>
</dbReference>
<organism evidence="2 3">
    <name type="scientific">Coptis chinensis</name>
    <dbReference type="NCBI Taxonomy" id="261450"/>
    <lineage>
        <taxon>Eukaryota</taxon>
        <taxon>Viridiplantae</taxon>
        <taxon>Streptophyta</taxon>
        <taxon>Embryophyta</taxon>
        <taxon>Tracheophyta</taxon>
        <taxon>Spermatophyta</taxon>
        <taxon>Magnoliopsida</taxon>
        <taxon>Ranunculales</taxon>
        <taxon>Ranunculaceae</taxon>
        <taxon>Coptidoideae</taxon>
        <taxon>Coptis</taxon>
    </lineage>
</organism>
<dbReference type="AlphaFoldDB" id="A0A835LCF5"/>
<feature type="compositionally biased region" description="Basic and acidic residues" evidence="1">
    <location>
        <begin position="11"/>
        <end position="54"/>
    </location>
</feature>
<reference evidence="2 3" key="1">
    <citation type="submission" date="2020-10" db="EMBL/GenBank/DDBJ databases">
        <title>The Coptis chinensis genome and diversification of protoberbering-type alkaloids.</title>
        <authorList>
            <person name="Wang B."/>
            <person name="Shu S."/>
            <person name="Song C."/>
            <person name="Liu Y."/>
        </authorList>
    </citation>
    <scope>NUCLEOTIDE SEQUENCE [LARGE SCALE GENOMIC DNA]</scope>
    <source>
        <strain evidence="2">HL-2020</strain>
        <tissue evidence="2">Leaf</tissue>
    </source>
</reference>
<evidence type="ECO:0000313" key="3">
    <source>
        <dbReference type="Proteomes" id="UP000631114"/>
    </source>
</evidence>
<dbReference type="PANTHER" id="PTHR33647">
    <property type="entry name" value="OS01G0793900 PROTEIN"/>
    <property type="match status" value="1"/>
</dbReference>
<sequence length="116" mass="12859">MGNCLGHKSSTGRDGKDSGFQEVPEKITTKDDLYNKGRKSSEAEKEFVSGDKSKVSSSTEVKLKITKKQLEELLARSGLEDLPLEQVLIHLINASDDFSTQNQPWKPVLQSIPEVN</sequence>
<feature type="region of interest" description="Disordered" evidence="1">
    <location>
        <begin position="1"/>
        <end position="54"/>
    </location>
</feature>
<name>A0A835LCF5_9MAGN</name>
<dbReference type="PANTHER" id="PTHR33647:SF5">
    <property type="entry name" value="OS01G0793900 PROTEIN"/>
    <property type="match status" value="1"/>
</dbReference>
<gene>
    <name evidence="2" type="ORF">IFM89_023309</name>
</gene>
<evidence type="ECO:0000256" key="1">
    <source>
        <dbReference type="SAM" id="MobiDB-lite"/>
    </source>
</evidence>